<dbReference type="InterPro" id="IPR053710">
    <property type="entry name" value="Arylamine_NAT_domain_sf"/>
</dbReference>
<evidence type="ECO:0000313" key="2">
    <source>
        <dbReference type="EMBL" id="KAL0635676.1"/>
    </source>
</evidence>
<organism evidence="2 3">
    <name type="scientific">Discina gigas</name>
    <dbReference type="NCBI Taxonomy" id="1032678"/>
    <lineage>
        <taxon>Eukaryota</taxon>
        <taxon>Fungi</taxon>
        <taxon>Dikarya</taxon>
        <taxon>Ascomycota</taxon>
        <taxon>Pezizomycotina</taxon>
        <taxon>Pezizomycetes</taxon>
        <taxon>Pezizales</taxon>
        <taxon>Discinaceae</taxon>
        <taxon>Discina</taxon>
    </lineage>
</organism>
<dbReference type="SUPFAM" id="SSF54001">
    <property type="entry name" value="Cysteine proteinases"/>
    <property type="match status" value="1"/>
</dbReference>
<proteinExistence type="inferred from homology"/>
<sequence>MNDPLTPSPQTIYTKSQLHCYLKHTGRPNPDVLPPPTLTTLQELMVYHLARVPFENLIIHYSSHHSVSLDPEHLYHKIVERGHGGYCMENTGCFSIVLRSLGFNLWNIGGKASATLDTNGLDRSGGFRGCGTISPVPLIHEIVVPGTGTQQFRLLNQPLKRQANRSLLFWLLQTKNTSADPWLDVYAFCPNVEFGREDYEVMSYVTSRMHGLIFTEMIICVRCVLSTELSKEELAKMGEKEDSEVRVVGRITLTKREVKRAMGDVSERLEVFETEEQRVQAFKKYFRLELNQEEQEGIRGRSTEIK</sequence>
<dbReference type="PANTHER" id="PTHR11786:SF0">
    <property type="entry name" value="ARYLAMINE N-ACETYLTRANSFERASE 4-RELATED"/>
    <property type="match status" value="1"/>
</dbReference>
<evidence type="ECO:0008006" key="4">
    <source>
        <dbReference type="Google" id="ProtNLM"/>
    </source>
</evidence>
<protein>
    <recommendedName>
        <fullName evidence="4">Arylamine N-acetyltransferase</fullName>
    </recommendedName>
</protein>
<reference evidence="2 3" key="1">
    <citation type="submission" date="2024-02" db="EMBL/GenBank/DDBJ databases">
        <title>Discinaceae phylogenomics.</title>
        <authorList>
            <person name="Dirks A.C."/>
            <person name="James T.Y."/>
        </authorList>
    </citation>
    <scope>NUCLEOTIDE SEQUENCE [LARGE SCALE GENOMIC DNA]</scope>
    <source>
        <strain evidence="2 3">ACD0624</strain>
    </source>
</reference>
<dbReference type="InterPro" id="IPR001447">
    <property type="entry name" value="Arylamine_N-AcTrfase"/>
</dbReference>
<comment type="similarity">
    <text evidence="1">Belongs to the arylamine N-acetyltransferase family.</text>
</comment>
<dbReference type="Gene3D" id="3.30.2140.20">
    <property type="match status" value="2"/>
</dbReference>
<keyword evidence="3" id="KW-1185">Reference proteome</keyword>
<evidence type="ECO:0000313" key="3">
    <source>
        <dbReference type="Proteomes" id="UP001447188"/>
    </source>
</evidence>
<dbReference type="Pfam" id="PF00797">
    <property type="entry name" value="Acetyltransf_2"/>
    <property type="match status" value="1"/>
</dbReference>
<dbReference type="PANTHER" id="PTHR11786">
    <property type="entry name" value="N-HYDROXYARYLAMINE O-ACETYLTRANSFERASE"/>
    <property type="match status" value="1"/>
</dbReference>
<evidence type="ECO:0000256" key="1">
    <source>
        <dbReference type="ARBA" id="ARBA00006547"/>
    </source>
</evidence>
<accession>A0ABR3GIB3</accession>
<dbReference type="EMBL" id="JBBBZM010000065">
    <property type="protein sequence ID" value="KAL0635676.1"/>
    <property type="molecule type" value="Genomic_DNA"/>
</dbReference>
<name>A0ABR3GIB3_9PEZI</name>
<gene>
    <name evidence="2" type="ORF">Q9L58_005402</name>
</gene>
<dbReference type="InterPro" id="IPR038765">
    <property type="entry name" value="Papain-like_cys_pep_sf"/>
</dbReference>
<comment type="caution">
    <text evidence="2">The sequence shown here is derived from an EMBL/GenBank/DDBJ whole genome shotgun (WGS) entry which is preliminary data.</text>
</comment>
<dbReference type="Proteomes" id="UP001447188">
    <property type="component" value="Unassembled WGS sequence"/>
</dbReference>